<protein>
    <recommendedName>
        <fullName evidence="6">Acyl-CoA synthetase</fullName>
    </recommendedName>
</protein>
<dbReference type="GO" id="GO:0004467">
    <property type="term" value="F:long-chain fatty acid-CoA ligase activity"/>
    <property type="evidence" value="ECO:0007669"/>
    <property type="project" value="UniProtKB-EC"/>
</dbReference>
<comment type="similarity">
    <text evidence="1">Belongs to the ATP-dependent AMP-binding enzyme family.</text>
</comment>
<dbReference type="InterPro" id="IPR045851">
    <property type="entry name" value="AMP-bd_C_sf"/>
</dbReference>
<dbReference type="InterPro" id="IPR020845">
    <property type="entry name" value="AMP-binding_CS"/>
</dbReference>
<keyword evidence="3" id="KW-0276">Fatty acid metabolism</keyword>
<dbReference type="OrthoDB" id="5240489at2"/>
<dbReference type="Pfam" id="PF00501">
    <property type="entry name" value="AMP-binding"/>
    <property type="match status" value="1"/>
</dbReference>
<dbReference type="GO" id="GO:0016020">
    <property type="term" value="C:membrane"/>
    <property type="evidence" value="ECO:0007669"/>
    <property type="project" value="TreeGrafter"/>
</dbReference>
<dbReference type="CDD" id="cd05907">
    <property type="entry name" value="VL_LC_FACS_like"/>
    <property type="match status" value="1"/>
</dbReference>
<dbReference type="Pfam" id="PF23562">
    <property type="entry name" value="AMP-binding_C_3"/>
    <property type="match status" value="1"/>
</dbReference>
<keyword evidence="9" id="KW-1185">Reference proteome</keyword>
<keyword evidence="2" id="KW-0436">Ligase</keyword>
<dbReference type="PANTHER" id="PTHR43272">
    <property type="entry name" value="LONG-CHAIN-FATTY-ACID--COA LIGASE"/>
    <property type="match status" value="1"/>
</dbReference>
<feature type="domain" description="AMP-dependent synthetase/ligase" evidence="7">
    <location>
        <begin position="28"/>
        <end position="438"/>
    </location>
</feature>
<dbReference type="PROSITE" id="PS00455">
    <property type="entry name" value="AMP_BINDING"/>
    <property type="match status" value="1"/>
</dbReference>
<dbReference type="InterPro" id="IPR000873">
    <property type="entry name" value="AMP-dep_synth/lig_dom"/>
</dbReference>
<dbReference type="Gene3D" id="3.30.300.30">
    <property type="match status" value="1"/>
</dbReference>
<organism evidence="8 9">
    <name type="scientific">Actinocorallia herbida</name>
    <dbReference type="NCBI Taxonomy" id="58109"/>
    <lineage>
        <taxon>Bacteria</taxon>
        <taxon>Bacillati</taxon>
        <taxon>Actinomycetota</taxon>
        <taxon>Actinomycetes</taxon>
        <taxon>Streptosporangiales</taxon>
        <taxon>Thermomonosporaceae</taxon>
        <taxon>Actinocorallia</taxon>
    </lineage>
</organism>
<dbReference type="InterPro" id="IPR042099">
    <property type="entry name" value="ANL_N_sf"/>
</dbReference>
<dbReference type="Proteomes" id="UP000272400">
    <property type="component" value="Unassembled WGS sequence"/>
</dbReference>
<dbReference type="Gene3D" id="3.40.50.12780">
    <property type="entry name" value="N-terminal domain of ligase-like"/>
    <property type="match status" value="1"/>
</dbReference>
<dbReference type="AlphaFoldDB" id="A0A3N1CSQ4"/>
<sequence length="611" mass="65762">MSTTTAIQEERAAFDAQIAGRTICTVLSETAAKHGDLPAYTDLGGATLSWADVRERTLRIAAGFAALGLQQGEVVALMLSNRSEHILADLGTVHAGGVPSTVYATLAPDQVQYVADNSSAAYAVLEGADQLARWQPVIDQLPKLRKVIVLDDVPEGDLYVSWADFLALGESTYAAEPQIVEDRIKAVKDTDTLTLLYTSGTTGNPKGVLITHRMALYEALCSEETADLPPHNVGVSYLPFAHIADRVISYYLAIYRAGHVHFCPDPSQLTAKLREVRPNGFFGVPRIWEKIMAGIQAFLSMETDEAKKAGIEGAMAVGREYMAAREFGGTLTPELEAKFKAVDEAVLSQIRALLGLDRVVHAMSAAAPLPIEVARFFSGLGLAILDVYGMTETTGAATANTNASFKLGTVGRAFPGVELRLAEDGEVLFRATTCTPGYLGRPDATADLYDADGWLATGDIGVLDADGFLSIVDRKKELLITAGGENIAPSLIENHLKEHPLIGQALAFGDRKPFVVALLTLDGEVAPVWAQARGIEDVSLEALAAHPLVLEEVGKAVGDANTRLARVQQVKKWALLRAEWTAETEELTPTLKLKRRVIHDKYTGEIDGLYT</sequence>
<proteinExistence type="inferred from homology"/>
<evidence type="ECO:0000313" key="8">
    <source>
        <dbReference type="EMBL" id="ROO84204.1"/>
    </source>
</evidence>
<evidence type="ECO:0000256" key="5">
    <source>
        <dbReference type="ARBA" id="ARBA00024484"/>
    </source>
</evidence>
<evidence type="ECO:0000256" key="3">
    <source>
        <dbReference type="ARBA" id="ARBA00022832"/>
    </source>
</evidence>
<gene>
    <name evidence="8" type="ORF">EDD29_1723</name>
</gene>
<evidence type="ECO:0000313" key="9">
    <source>
        <dbReference type="Proteomes" id="UP000272400"/>
    </source>
</evidence>
<evidence type="ECO:0000256" key="6">
    <source>
        <dbReference type="ARBA" id="ARBA00032875"/>
    </source>
</evidence>
<name>A0A3N1CSQ4_9ACTN</name>
<evidence type="ECO:0000259" key="7">
    <source>
        <dbReference type="Pfam" id="PF00501"/>
    </source>
</evidence>
<comment type="caution">
    <text evidence="8">The sequence shown here is derived from an EMBL/GenBank/DDBJ whole genome shotgun (WGS) entry which is preliminary data.</text>
</comment>
<comment type="catalytic activity">
    <reaction evidence="5">
        <text>a long-chain fatty acid + ATP + CoA = a long-chain fatty acyl-CoA + AMP + diphosphate</text>
        <dbReference type="Rhea" id="RHEA:15421"/>
        <dbReference type="ChEBI" id="CHEBI:30616"/>
        <dbReference type="ChEBI" id="CHEBI:33019"/>
        <dbReference type="ChEBI" id="CHEBI:57287"/>
        <dbReference type="ChEBI" id="CHEBI:57560"/>
        <dbReference type="ChEBI" id="CHEBI:83139"/>
        <dbReference type="ChEBI" id="CHEBI:456215"/>
        <dbReference type="EC" id="6.2.1.3"/>
    </reaction>
    <physiologicalReaction direction="left-to-right" evidence="5">
        <dbReference type="Rhea" id="RHEA:15422"/>
    </physiologicalReaction>
</comment>
<evidence type="ECO:0000256" key="4">
    <source>
        <dbReference type="ARBA" id="ARBA00023098"/>
    </source>
</evidence>
<keyword evidence="4" id="KW-0443">Lipid metabolism</keyword>
<dbReference type="EMBL" id="RJKE01000001">
    <property type="protein sequence ID" value="ROO84204.1"/>
    <property type="molecule type" value="Genomic_DNA"/>
</dbReference>
<reference evidence="8 9" key="1">
    <citation type="submission" date="2018-11" db="EMBL/GenBank/DDBJ databases">
        <title>Sequencing the genomes of 1000 actinobacteria strains.</title>
        <authorList>
            <person name="Klenk H.-P."/>
        </authorList>
    </citation>
    <scope>NUCLEOTIDE SEQUENCE [LARGE SCALE GENOMIC DNA]</scope>
    <source>
        <strain evidence="8 9">DSM 44254</strain>
    </source>
</reference>
<dbReference type="RefSeq" id="WP_123663847.1">
    <property type="nucleotide sequence ID" value="NZ_RJKE01000001.1"/>
</dbReference>
<evidence type="ECO:0000256" key="1">
    <source>
        <dbReference type="ARBA" id="ARBA00006432"/>
    </source>
</evidence>
<dbReference type="SUPFAM" id="SSF56801">
    <property type="entry name" value="Acetyl-CoA synthetase-like"/>
    <property type="match status" value="1"/>
</dbReference>
<accession>A0A3N1CSQ4</accession>
<evidence type="ECO:0000256" key="2">
    <source>
        <dbReference type="ARBA" id="ARBA00022598"/>
    </source>
</evidence>
<dbReference type="PANTHER" id="PTHR43272:SF32">
    <property type="entry name" value="AMP-DEPENDENT SYNTHETASE_LIGASE DOMAIN-CONTAINING PROTEIN"/>
    <property type="match status" value="1"/>
</dbReference>